<comment type="caution">
    <text evidence="2">The sequence shown here is derived from an EMBL/GenBank/DDBJ whole genome shotgun (WGS) entry which is preliminary data.</text>
</comment>
<evidence type="ECO:0000313" key="3">
    <source>
        <dbReference type="Proteomes" id="UP000054988"/>
    </source>
</evidence>
<proteinExistence type="predicted"/>
<dbReference type="Proteomes" id="UP000054988">
    <property type="component" value="Unassembled WGS sequence"/>
</dbReference>
<dbReference type="AlphaFoldDB" id="A0A0W0FY25"/>
<name>A0A0W0FY25_MONRR</name>
<reference evidence="2 3" key="1">
    <citation type="submission" date="2015-12" db="EMBL/GenBank/DDBJ databases">
        <title>Draft genome sequence of Moniliophthora roreri, the causal agent of frosty pod rot of cacao.</title>
        <authorList>
            <person name="Aime M.C."/>
            <person name="Diaz-Valderrama J.R."/>
            <person name="Kijpornyongpan T."/>
            <person name="Phillips-Mora W."/>
        </authorList>
    </citation>
    <scope>NUCLEOTIDE SEQUENCE [LARGE SCALE GENOMIC DNA]</scope>
    <source>
        <strain evidence="2 3">MCA 2952</strain>
    </source>
</reference>
<evidence type="ECO:0000313" key="2">
    <source>
        <dbReference type="EMBL" id="KTB41229.1"/>
    </source>
</evidence>
<accession>A0A0W0FY25</accession>
<organism evidence="2 3">
    <name type="scientific">Moniliophthora roreri</name>
    <name type="common">Frosty pod rot fungus</name>
    <name type="synonym">Monilia roreri</name>
    <dbReference type="NCBI Taxonomy" id="221103"/>
    <lineage>
        <taxon>Eukaryota</taxon>
        <taxon>Fungi</taxon>
        <taxon>Dikarya</taxon>
        <taxon>Basidiomycota</taxon>
        <taxon>Agaricomycotina</taxon>
        <taxon>Agaricomycetes</taxon>
        <taxon>Agaricomycetidae</taxon>
        <taxon>Agaricales</taxon>
        <taxon>Marasmiineae</taxon>
        <taxon>Marasmiaceae</taxon>
        <taxon>Moniliophthora</taxon>
    </lineage>
</organism>
<dbReference type="EMBL" id="LATX01001501">
    <property type="protein sequence ID" value="KTB41229.1"/>
    <property type="molecule type" value="Genomic_DNA"/>
</dbReference>
<feature type="region of interest" description="Disordered" evidence="1">
    <location>
        <begin position="60"/>
        <end position="97"/>
    </location>
</feature>
<evidence type="ECO:0000256" key="1">
    <source>
        <dbReference type="SAM" id="MobiDB-lite"/>
    </source>
</evidence>
<gene>
    <name evidence="2" type="ORF">WG66_6197</name>
</gene>
<sequence>MATPIDPQPPSNVQDAHTNTNLGLLASLESPVKKGDSLLDLNHINHGTWISAFSDNAGGGGNAGSTVSGGVPKGDSKGSAISASEFTGKGGASSGGSVVDNNNALIKVFSDNAGDGGSAGSAARVLS</sequence>
<protein>
    <submittedName>
        <fullName evidence="2">Uncharacterized protein</fullName>
    </submittedName>
</protein>